<organism evidence="2 3">
    <name type="scientific">Rhodocytophaga rosea</name>
    <dbReference type="NCBI Taxonomy" id="2704465"/>
    <lineage>
        <taxon>Bacteria</taxon>
        <taxon>Pseudomonadati</taxon>
        <taxon>Bacteroidota</taxon>
        <taxon>Cytophagia</taxon>
        <taxon>Cytophagales</taxon>
        <taxon>Rhodocytophagaceae</taxon>
        <taxon>Rhodocytophaga</taxon>
    </lineage>
</organism>
<dbReference type="PANTHER" id="PTHR33608:SF7">
    <property type="entry name" value="DUF58 DOMAIN-CONTAINING PROTEIN"/>
    <property type="match status" value="1"/>
</dbReference>
<sequence length="292" mass="33830">MLLSPKVLASIKNLPLLAKTVVDGFMMGAHKSFKKGAGMEFSQYRSYQPGDDLRQLDWKLFARSDRYYIRESETETIIAVRLILDASASMNHADEGITKIEYARYLAASLAYLANSLGDATGLYVLQEKEIITLTPRQEPQHLQRLFYQLTRIEPGGTFARNETTESIFTNSRRKEMVIFITDMYQQAQEIYKLIARLKSYKNEVIVFHLMGQNEMELSYTGNTTFEDWETGQTVEVSPEEIRSQYKDALQQHLTQIRRQMLDLDIEYQLLLITQPLDQALRDFLVRRSKGQ</sequence>
<dbReference type="Pfam" id="PF01882">
    <property type="entry name" value="DUF58"/>
    <property type="match status" value="1"/>
</dbReference>
<dbReference type="PANTHER" id="PTHR33608">
    <property type="entry name" value="BLL2464 PROTEIN"/>
    <property type="match status" value="1"/>
</dbReference>
<evidence type="ECO:0000259" key="1">
    <source>
        <dbReference type="Pfam" id="PF01882"/>
    </source>
</evidence>
<dbReference type="AlphaFoldDB" id="A0A6C0GHS0"/>
<evidence type="ECO:0000313" key="3">
    <source>
        <dbReference type="Proteomes" id="UP000480178"/>
    </source>
</evidence>
<dbReference type="InterPro" id="IPR036465">
    <property type="entry name" value="vWFA_dom_sf"/>
</dbReference>
<dbReference type="RefSeq" id="WP_162443294.1">
    <property type="nucleotide sequence ID" value="NZ_CP048222.1"/>
</dbReference>
<dbReference type="InterPro" id="IPR002881">
    <property type="entry name" value="DUF58"/>
</dbReference>
<dbReference type="Gene3D" id="3.40.50.410">
    <property type="entry name" value="von Willebrand factor, type A domain"/>
    <property type="match status" value="1"/>
</dbReference>
<accession>A0A6C0GHS0</accession>
<evidence type="ECO:0000313" key="2">
    <source>
        <dbReference type="EMBL" id="QHT67253.1"/>
    </source>
</evidence>
<dbReference type="SUPFAM" id="SSF53300">
    <property type="entry name" value="vWA-like"/>
    <property type="match status" value="1"/>
</dbReference>
<dbReference type="KEGG" id="rhoz:GXP67_11690"/>
<dbReference type="Proteomes" id="UP000480178">
    <property type="component" value="Chromosome"/>
</dbReference>
<keyword evidence="3" id="KW-1185">Reference proteome</keyword>
<reference evidence="2 3" key="1">
    <citation type="submission" date="2020-01" db="EMBL/GenBank/DDBJ databases">
        <authorList>
            <person name="Kim M.K."/>
        </authorList>
    </citation>
    <scope>NUCLEOTIDE SEQUENCE [LARGE SCALE GENOMIC DNA]</scope>
    <source>
        <strain evidence="2 3">172606-1</strain>
    </source>
</reference>
<gene>
    <name evidence="2" type="ORF">GXP67_11690</name>
</gene>
<feature type="domain" description="DUF58" evidence="1">
    <location>
        <begin position="43"/>
        <end position="253"/>
    </location>
</feature>
<protein>
    <submittedName>
        <fullName evidence="2">DUF58 domain-containing protein</fullName>
    </submittedName>
</protein>
<proteinExistence type="predicted"/>
<dbReference type="EMBL" id="CP048222">
    <property type="protein sequence ID" value="QHT67253.1"/>
    <property type="molecule type" value="Genomic_DNA"/>
</dbReference>
<name>A0A6C0GHS0_9BACT</name>